<evidence type="ECO:0000313" key="3">
    <source>
        <dbReference type="Proteomes" id="UP000021816"/>
    </source>
</evidence>
<dbReference type="Proteomes" id="UP000021816">
    <property type="component" value="Unassembled WGS sequence"/>
</dbReference>
<dbReference type="AlphaFoldDB" id="A0A011PR44"/>
<comment type="caution">
    <text evidence="2">The sequence shown here is derived from an EMBL/GenBank/DDBJ whole genome shotgun (WGS) entry which is preliminary data.</text>
</comment>
<name>A0A011PR44_9PROT</name>
<sequence length="349" mass="38233">MVRFSDLSLTAQTAFAELAEQAHVVEFHAALSGFPGAFHKRTIKGREYWYFGYRDLDGKGRMAYVGPDSDRIRALVGRFVEGKNHRPLLPLTGAAMALGCEVVAAKHFRIIKRLAEYGFFRAGGLLIGTHAFIAIGNLLGVRWQSGQRTQDVDFAHAGKNVSVALPANLQLSVHDALTSLEMGLLPISQFDGGAGAQYRNPLDPELRLDFVTSAHRRGKAPVVLPELGLVLEPLKFMEFSLQDPTQGCVLGRAGACMVNLPDPARYAVHKLLVYGERPVRERTKAGKDLLQAACLISFFAERGPVESFNAAWRDALSRGRGWQRRASQGKAALLSLAPDLDDRSLWLGA</sequence>
<protein>
    <recommendedName>
        <fullName evidence="1">Nucleotidyltransferase-like domain-containing protein</fullName>
    </recommendedName>
</protein>
<feature type="domain" description="Nucleotidyltransferase-like" evidence="1">
    <location>
        <begin position="107"/>
        <end position="316"/>
    </location>
</feature>
<evidence type="ECO:0000259" key="1">
    <source>
        <dbReference type="Pfam" id="PF12281"/>
    </source>
</evidence>
<accession>A0A011PR44</accession>
<reference evidence="2 3" key="1">
    <citation type="submission" date="2014-02" db="EMBL/GenBank/DDBJ databases">
        <title>Expanding our view of genomic diversity in Candidatus Accumulibacter clades.</title>
        <authorList>
            <person name="Skennerton C.T."/>
            <person name="Barr J.J."/>
            <person name="Slater F.R."/>
            <person name="Bond P.L."/>
            <person name="Tyson G.W."/>
        </authorList>
    </citation>
    <scope>NUCLEOTIDE SEQUENCE [LARGE SCALE GENOMIC DNA]</scope>
    <source>
        <strain evidence="3">BA-92</strain>
    </source>
</reference>
<dbReference type="EMBL" id="JEMX01000053">
    <property type="protein sequence ID" value="EXI79457.1"/>
    <property type="molecule type" value="Genomic_DNA"/>
</dbReference>
<dbReference type="InterPro" id="IPR058575">
    <property type="entry name" value="NTP_transf_8_dom"/>
</dbReference>
<organism evidence="2 3">
    <name type="scientific">Candidatus Accumulibacter appositus</name>
    <dbReference type="NCBI Taxonomy" id="1454003"/>
    <lineage>
        <taxon>Bacteria</taxon>
        <taxon>Pseudomonadati</taxon>
        <taxon>Pseudomonadota</taxon>
        <taxon>Betaproteobacteria</taxon>
        <taxon>Candidatus Accumulibacter</taxon>
    </lineage>
</organism>
<gene>
    <name evidence="2" type="ORF">AW10_02310</name>
</gene>
<dbReference type="PATRIC" id="fig|1454003.3.peg.2360"/>
<dbReference type="Pfam" id="PF12281">
    <property type="entry name" value="NTP_transf_8"/>
    <property type="match status" value="1"/>
</dbReference>
<evidence type="ECO:0000313" key="2">
    <source>
        <dbReference type="EMBL" id="EXI79457.1"/>
    </source>
</evidence>
<proteinExistence type="predicted"/>